<protein>
    <submittedName>
        <fullName evidence="3">Alpha/beta fold hydrolase</fullName>
    </submittedName>
</protein>
<proteinExistence type="predicted"/>
<organism evidence="3 4">
    <name type="scientific">Jatrophihabitans lederbergiae</name>
    <dbReference type="NCBI Taxonomy" id="3075547"/>
    <lineage>
        <taxon>Bacteria</taxon>
        <taxon>Bacillati</taxon>
        <taxon>Actinomycetota</taxon>
        <taxon>Actinomycetes</taxon>
        <taxon>Jatrophihabitantales</taxon>
        <taxon>Jatrophihabitantaceae</taxon>
        <taxon>Jatrophihabitans</taxon>
    </lineage>
</organism>
<gene>
    <name evidence="3" type="ORF">RM423_07265</name>
</gene>
<evidence type="ECO:0000256" key="1">
    <source>
        <dbReference type="ARBA" id="ARBA00022801"/>
    </source>
</evidence>
<sequence>MESPTPHRQSANIWGHTVSYLSAGPADGPPILLLHGLASDARTWEPLMSQLARRGARVIAPDLLGHGESDKPPLTYDLEAFARSASALVETLGLRHVTVVGHSLGGAIAMHLARGFPQFCQRLVLISSGGLGHRVHPVLRAAAVPGTEGVLALLVNDRMAPVYRARALHKLLRLRPETVANLGRVGANIGGRERRSVFFESLRGAIAPHGQRGSMVELGYLDPDRPTLVIWSEHDPIVPVEHALAVLDGVPSAQVEILSGSSHDPHRRHAARVGQLIAGFLGLPVEDGPLS</sequence>
<dbReference type="Pfam" id="PF00561">
    <property type="entry name" value="Abhydrolase_1"/>
    <property type="match status" value="1"/>
</dbReference>
<evidence type="ECO:0000313" key="4">
    <source>
        <dbReference type="Proteomes" id="UP001183176"/>
    </source>
</evidence>
<dbReference type="PRINTS" id="PR00412">
    <property type="entry name" value="EPOXHYDRLASE"/>
</dbReference>
<dbReference type="RefSeq" id="WP_311422346.1">
    <property type="nucleotide sequence ID" value="NZ_JAVREH010000006.1"/>
</dbReference>
<dbReference type="EMBL" id="JAVREH010000006">
    <property type="protein sequence ID" value="MDT0261193.1"/>
    <property type="molecule type" value="Genomic_DNA"/>
</dbReference>
<evidence type="ECO:0000259" key="2">
    <source>
        <dbReference type="Pfam" id="PF00561"/>
    </source>
</evidence>
<name>A0ABU2J8X3_9ACTN</name>
<dbReference type="InterPro" id="IPR029058">
    <property type="entry name" value="AB_hydrolase_fold"/>
</dbReference>
<accession>A0ABU2J8X3</accession>
<evidence type="ECO:0000313" key="3">
    <source>
        <dbReference type="EMBL" id="MDT0261193.1"/>
    </source>
</evidence>
<keyword evidence="1 3" id="KW-0378">Hydrolase</keyword>
<dbReference type="PRINTS" id="PR00111">
    <property type="entry name" value="ABHYDROLASE"/>
</dbReference>
<dbReference type="GO" id="GO:0016787">
    <property type="term" value="F:hydrolase activity"/>
    <property type="evidence" value="ECO:0007669"/>
    <property type="project" value="UniProtKB-KW"/>
</dbReference>
<comment type="caution">
    <text evidence="3">The sequence shown here is derived from an EMBL/GenBank/DDBJ whole genome shotgun (WGS) entry which is preliminary data.</text>
</comment>
<reference evidence="4" key="1">
    <citation type="submission" date="2023-07" db="EMBL/GenBank/DDBJ databases">
        <title>30 novel species of actinomycetes from the DSMZ collection.</title>
        <authorList>
            <person name="Nouioui I."/>
        </authorList>
    </citation>
    <scope>NUCLEOTIDE SEQUENCE [LARGE SCALE GENOMIC DNA]</scope>
    <source>
        <strain evidence="4">DSM 44399</strain>
    </source>
</reference>
<dbReference type="InterPro" id="IPR050266">
    <property type="entry name" value="AB_hydrolase_sf"/>
</dbReference>
<dbReference type="InterPro" id="IPR000639">
    <property type="entry name" value="Epox_hydrolase-like"/>
</dbReference>
<dbReference type="SUPFAM" id="SSF53474">
    <property type="entry name" value="alpha/beta-Hydrolases"/>
    <property type="match status" value="1"/>
</dbReference>
<dbReference type="PANTHER" id="PTHR43798">
    <property type="entry name" value="MONOACYLGLYCEROL LIPASE"/>
    <property type="match status" value="1"/>
</dbReference>
<dbReference type="Gene3D" id="3.40.50.1820">
    <property type="entry name" value="alpha/beta hydrolase"/>
    <property type="match status" value="1"/>
</dbReference>
<dbReference type="InterPro" id="IPR000073">
    <property type="entry name" value="AB_hydrolase_1"/>
</dbReference>
<feature type="domain" description="AB hydrolase-1" evidence="2">
    <location>
        <begin position="29"/>
        <end position="265"/>
    </location>
</feature>
<dbReference type="Proteomes" id="UP001183176">
    <property type="component" value="Unassembled WGS sequence"/>
</dbReference>
<dbReference type="PANTHER" id="PTHR43798:SF31">
    <property type="entry name" value="AB HYDROLASE SUPERFAMILY PROTEIN YCLE"/>
    <property type="match status" value="1"/>
</dbReference>
<keyword evidence="4" id="KW-1185">Reference proteome</keyword>